<evidence type="ECO:0000313" key="1">
    <source>
        <dbReference type="EMBL" id="CAF2179762.1"/>
    </source>
</evidence>
<protein>
    <submittedName>
        <fullName evidence="1">(rape) hypothetical protein</fullName>
    </submittedName>
</protein>
<dbReference type="EMBL" id="HG994361">
    <property type="protein sequence ID" value="CAF2179762.1"/>
    <property type="molecule type" value="Genomic_DNA"/>
</dbReference>
<dbReference type="AlphaFoldDB" id="A0A816Z173"/>
<reference evidence="1" key="1">
    <citation type="submission" date="2021-01" db="EMBL/GenBank/DDBJ databases">
        <authorList>
            <consortium name="Genoscope - CEA"/>
            <person name="William W."/>
        </authorList>
    </citation>
    <scope>NUCLEOTIDE SEQUENCE</scope>
</reference>
<gene>
    <name evidence="1" type="ORF">DARMORV10_A07P28100.1</name>
</gene>
<dbReference type="Proteomes" id="UP001295469">
    <property type="component" value="Chromosome A07"/>
</dbReference>
<organism evidence="1">
    <name type="scientific">Brassica napus</name>
    <name type="common">Rape</name>
    <dbReference type="NCBI Taxonomy" id="3708"/>
    <lineage>
        <taxon>Eukaryota</taxon>
        <taxon>Viridiplantae</taxon>
        <taxon>Streptophyta</taxon>
        <taxon>Embryophyta</taxon>
        <taxon>Tracheophyta</taxon>
        <taxon>Spermatophyta</taxon>
        <taxon>Magnoliopsida</taxon>
        <taxon>eudicotyledons</taxon>
        <taxon>Gunneridae</taxon>
        <taxon>Pentapetalae</taxon>
        <taxon>rosids</taxon>
        <taxon>malvids</taxon>
        <taxon>Brassicales</taxon>
        <taxon>Brassicaceae</taxon>
        <taxon>Brassiceae</taxon>
        <taxon>Brassica</taxon>
    </lineage>
</organism>
<sequence>MRNYILLKCYVTYRTILYSNVVQQIFTFLFDFLQLFS</sequence>
<name>A0A816Z173_BRANA</name>
<accession>A0A816Z173</accession>
<proteinExistence type="predicted"/>